<dbReference type="GO" id="GO:0004674">
    <property type="term" value="F:protein serine/threonine kinase activity"/>
    <property type="evidence" value="ECO:0007669"/>
    <property type="project" value="TreeGrafter"/>
</dbReference>
<dbReference type="PROSITE" id="PS50011">
    <property type="entry name" value="PROTEIN_KINASE_DOM"/>
    <property type="match status" value="1"/>
</dbReference>
<dbReference type="GO" id="GO:0005634">
    <property type="term" value="C:nucleus"/>
    <property type="evidence" value="ECO:0007669"/>
    <property type="project" value="TreeGrafter"/>
</dbReference>
<organism evidence="2 3">
    <name type="scientific">Fusarium heterosporum</name>
    <dbReference type="NCBI Taxonomy" id="42747"/>
    <lineage>
        <taxon>Eukaryota</taxon>
        <taxon>Fungi</taxon>
        <taxon>Dikarya</taxon>
        <taxon>Ascomycota</taxon>
        <taxon>Pezizomycotina</taxon>
        <taxon>Sordariomycetes</taxon>
        <taxon>Hypocreomycetidae</taxon>
        <taxon>Hypocreales</taxon>
        <taxon>Nectriaceae</taxon>
        <taxon>Fusarium</taxon>
        <taxon>Fusarium heterosporum species complex</taxon>
    </lineage>
</organism>
<dbReference type="InterPro" id="IPR011009">
    <property type="entry name" value="Kinase-like_dom_sf"/>
</dbReference>
<protein>
    <submittedName>
        <fullName evidence="2">Calcium calmodulin-dependent</fullName>
    </submittedName>
</protein>
<dbReference type="Gene3D" id="1.10.510.10">
    <property type="entry name" value="Transferase(Phosphotransferase) domain 1"/>
    <property type="match status" value="1"/>
</dbReference>
<dbReference type="OrthoDB" id="4062651at2759"/>
<dbReference type="EMBL" id="JAAGWQ010000188">
    <property type="protein sequence ID" value="KAF5660858.1"/>
    <property type="molecule type" value="Genomic_DNA"/>
</dbReference>
<keyword evidence="3" id="KW-1185">Reference proteome</keyword>
<feature type="domain" description="Protein kinase" evidence="1">
    <location>
        <begin position="196"/>
        <end position="448"/>
    </location>
</feature>
<dbReference type="SUPFAM" id="SSF56112">
    <property type="entry name" value="Protein kinase-like (PK-like)"/>
    <property type="match status" value="1"/>
</dbReference>
<dbReference type="AlphaFoldDB" id="A0A8H5WJX0"/>
<evidence type="ECO:0000259" key="1">
    <source>
        <dbReference type="PROSITE" id="PS50011"/>
    </source>
</evidence>
<reference evidence="2 3" key="1">
    <citation type="submission" date="2020-05" db="EMBL/GenBank/DDBJ databases">
        <title>Identification and distribution of gene clusters putatively required for synthesis of sphingolipid metabolism inhibitors in phylogenetically diverse species of the filamentous fungus Fusarium.</title>
        <authorList>
            <person name="Kim H.-S."/>
            <person name="Busman M."/>
            <person name="Brown D.W."/>
            <person name="Divon H."/>
            <person name="Uhlig S."/>
            <person name="Proctor R.H."/>
        </authorList>
    </citation>
    <scope>NUCLEOTIDE SEQUENCE [LARGE SCALE GENOMIC DNA]</scope>
    <source>
        <strain evidence="2 3">NRRL 20693</strain>
    </source>
</reference>
<name>A0A8H5WJX0_FUSHE</name>
<dbReference type="GO" id="GO:0044773">
    <property type="term" value="P:mitotic DNA damage checkpoint signaling"/>
    <property type="evidence" value="ECO:0007669"/>
    <property type="project" value="TreeGrafter"/>
</dbReference>
<comment type="caution">
    <text evidence="2">The sequence shown here is derived from an EMBL/GenBank/DDBJ whole genome shotgun (WGS) entry which is preliminary data.</text>
</comment>
<dbReference type="GO" id="GO:0005524">
    <property type="term" value="F:ATP binding"/>
    <property type="evidence" value="ECO:0007669"/>
    <property type="project" value="InterPro"/>
</dbReference>
<dbReference type="CDD" id="cd00180">
    <property type="entry name" value="PKc"/>
    <property type="match status" value="1"/>
</dbReference>
<dbReference type="Pfam" id="PF00069">
    <property type="entry name" value="Pkinase"/>
    <property type="match status" value="1"/>
</dbReference>
<dbReference type="PANTHER" id="PTHR44167">
    <property type="entry name" value="OVARIAN-SPECIFIC SERINE/THREONINE-PROTEIN KINASE LOK-RELATED"/>
    <property type="match status" value="1"/>
</dbReference>
<gene>
    <name evidence="2" type="ORF">FHETE_8709</name>
</gene>
<accession>A0A8H5WJX0</accession>
<proteinExistence type="predicted"/>
<dbReference type="SMART" id="SM00220">
    <property type="entry name" value="S_TKc"/>
    <property type="match status" value="1"/>
</dbReference>
<dbReference type="Proteomes" id="UP000567885">
    <property type="component" value="Unassembled WGS sequence"/>
</dbReference>
<dbReference type="InterPro" id="IPR000719">
    <property type="entry name" value="Prot_kinase_dom"/>
</dbReference>
<evidence type="ECO:0000313" key="2">
    <source>
        <dbReference type="EMBL" id="KAF5660858.1"/>
    </source>
</evidence>
<sequence length="448" mass="50758">MPPRRAATARSVMFSLEPLNKHARDIVADPVNQEFVTRRNGSNMIDIAFTLEHRSGLYPSTVGRKGQVKIPRMFVANIQISFELHKETGEIMLVDRSPSQTCYVYYALSDDLIRDFGGFDALALSPTADEIKIIFGGSIRYEFELKWCTRDPIDLEAWKSLANRTGQVQTLKSLPPPARLDSRPTVLGPEESRYLEQKDITVNHVTRTSVIKCLDLYTGHRVAVKTVVDLIPERYRDEGETRKGITTDLDHFLQVEVLVDCFHLVMELQDGDASHLASLQEVKAPRCLFADDDDIGQPLLHQMLQALDYLDSKDIIHRNVQPKNILYRRFDNTYHYRLADFGISTVAPHPLVYDGTGLFVAPEVKDKGFHEAHTTEIDVWSLAASLCWIFDVGYGHLYPFRIDPGIHTIAPEWSHVIGKMLSPLPLYRPSAGKVLNSMFDGEGRVPRE</sequence>
<evidence type="ECO:0000313" key="3">
    <source>
        <dbReference type="Proteomes" id="UP000567885"/>
    </source>
</evidence>
<dbReference type="PANTHER" id="PTHR44167:SF24">
    <property type="entry name" value="SERINE_THREONINE-PROTEIN KINASE CHK2"/>
    <property type="match status" value="1"/>
</dbReference>